<dbReference type="RefSeq" id="XP_069204411.1">
    <property type="nucleotide sequence ID" value="XM_069340893.1"/>
</dbReference>
<dbReference type="EMBL" id="JBFMKM010000001">
    <property type="protein sequence ID" value="KAL1311562.1"/>
    <property type="molecule type" value="Genomic_DNA"/>
</dbReference>
<evidence type="ECO:0000256" key="1">
    <source>
        <dbReference type="SAM" id="Coils"/>
    </source>
</evidence>
<reference evidence="3 4" key="1">
    <citation type="submission" date="2024-07" db="EMBL/GenBank/DDBJ databases">
        <title>Draft sequence of the Neodothiora populina.</title>
        <authorList>
            <person name="Drown D.D."/>
            <person name="Schuette U.S."/>
            <person name="Buechlein A.B."/>
            <person name="Rusch D.R."/>
            <person name="Winton L.W."/>
            <person name="Adams G.A."/>
        </authorList>
    </citation>
    <scope>NUCLEOTIDE SEQUENCE [LARGE SCALE GENOMIC DNA]</scope>
    <source>
        <strain evidence="3 4">CPC 39397</strain>
    </source>
</reference>
<name>A0ABR3PPT3_9PEZI</name>
<evidence type="ECO:0008006" key="5">
    <source>
        <dbReference type="Google" id="ProtNLM"/>
    </source>
</evidence>
<comment type="caution">
    <text evidence="3">The sequence shown here is derived from an EMBL/GenBank/DDBJ whole genome shotgun (WGS) entry which is preliminary data.</text>
</comment>
<keyword evidence="1" id="KW-0175">Coiled coil</keyword>
<evidence type="ECO:0000313" key="3">
    <source>
        <dbReference type="EMBL" id="KAL1311562.1"/>
    </source>
</evidence>
<dbReference type="GeneID" id="95975383"/>
<feature type="compositionally biased region" description="Basic and acidic residues" evidence="2">
    <location>
        <begin position="17"/>
        <end position="38"/>
    </location>
</feature>
<feature type="region of interest" description="Disordered" evidence="2">
    <location>
        <begin position="1"/>
        <end position="38"/>
    </location>
</feature>
<dbReference type="PANTHER" id="PTHR31027:SF2">
    <property type="entry name" value="LEBERCILIN DOMAIN-CONTAINING PROTEIN"/>
    <property type="match status" value="1"/>
</dbReference>
<dbReference type="PANTHER" id="PTHR31027">
    <property type="entry name" value="NUCLEAR SEGREGATION PROTEIN BFR1"/>
    <property type="match status" value="1"/>
</dbReference>
<keyword evidence="4" id="KW-1185">Reference proteome</keyword>
<protein>
    <recommendedName>
        <fullName evidence="5">Nuclear segregation protein</fullName>
    </recommendedName>
</protein>
<accession>A0ABR3PPT3</accession>
<feature type="compositionally biased region" description="Polar residues" evidence="2">
    <location>
        <begin position="376"/>
        <end position="391"/>
    </location>
</feature>
<proteinExistence type="predicted"/>
<feature type="region of interest" description="Disordered" evidence="2">
    <location>
        <begin position="321"/>
        <end position="393"/>
    </location>
</feature>
<evidence type="ECO:0000256" key="2">
    <source>
        <dbReference type="SAM" id="MobiDB-lite"/>
    </source>
</evidence>
<feature type="compositionally biased region" description="Low complexity" evidence="2">
    <location>
        <begin position="1"/>
        <end position="16"/>
    </location>
</feature>
<sequence length="520" mass="57022">MAATTSTTDAGASTPSNDKKVVNKPERPDQAAYEKELAEADKKLQAAVERQKAVKAKLDSRGNNKDSPAAKRRAELLQELNQIKEQQKSGKNSRSSVLSQIQRLDEQLKSRIAEQKTARGRVAFKSADDVQNEINRLQKQVDTGMMKLVDEKKALAEITALNKQKKGFAGFDAAQKTIDDLKAQIAELRKSLDDPASKALSDRFTAIQQELDTIKAEQDEVFKNLNALRDERTKANEAQAAAYTNLKEIKDKFYQARRAHKDYEQEAYRIRKERQQAERQAYESGKRKAVAQAKLEEASAPAYRDEILTTQGLIRYFDPSSTEAKQATGPSKFAAQATRTVDASGIKGTALPRKGADEEDYFVGGGGKKGKKGKKSQAQSGASPATPSESAKFNIPFGVLEELAKVDVQPPSNQGEVPGVVEKLKEKLEHWKKDQDRKTKENIAKAQKEIERLESEVDSSAETNTDRATEGSANKVAEKQQGVNGDASAGAELAQEKDGVADAAEDLEKAKIEDATAPES</sequence>
<feature type="region of interest" description="Disordered" evidence="2">
    <location>
        <begin position="450"/>
        <end position="520"/>
    </location>
</feature>
<evidence type="ECO:0000313" key="4">
    <source>
        <dbReference type="Proteomes" id="UP001562354"/>
    </source>
</evidence>
<organism evidence="3 4">
    <name type="scientific">Neodothiora populina</name>
    <dbReference type="NCBI Taxonomy" id="2781224"/>
    <lineage>
        <taxon>Eukaryota</taxon>
        <taxon>Fungi</taxon>
        <taxon>Dikarya</taxon>
        <taxon>Ascomycota</taxon>
        <taxon>Pezizomycotina</taxon>
        <taxon>Dothideomycetes</taxon>
        <taxon>Dothideomycetidae</taxon>
        <taxon>Dothideales</taxon>
        <taxon>Dothioraceae</taxon>
        <taxon>Neodothiora</taxon>
    </lineage>
</organism>
<dbReference type="Proteomes" id="UP001562354">
    <property type="component" value="Unassembled WGS sequence"/>
</dbReference>
<dbReference type="InterPro" id="IPR039604">
    <property type="entry name" value="Bfr1"/>
</dbReference>
<feature type="compositionally biased region" description="Basic and acidic residues" evidence="2">
    <location>
        <begin position="494"/>
        <end position="514"/>
    </location>
</feature>
<feature type="coiled-coil region" evidence="1">
    <location>
        <begin position="171"/>
        <end position="280"/>
    </location>
</feature>
<feature type="region of interest" description="Disordered" evidence="2">
    <location>
        <begin position="53"/>
        <end position="72"/>
    </location>
</feature>
<gene>
    <name evidence="3" type="ORF">AAFC00_001680</name>
</gene>